<keyword evidence="2 3" id="KW-0040">ANK repeat</keyword>
<dbReference type="AlphaFoldDB" id="A0A1E7ES56"/>
<evidence type="ECO:0000256" key="2">
    <source>
        <dbReference type="ARBA" id="ARBA00023043"/>
    </source>
</evidence>
<organism evidence="6 7">
    <name type="scientific">Fragilariopsis cylindrus CCMP1102</name>
    <dbReference type="NCBI Taxonomy" id="635003"/>
    <lineage>
        <taxon>Eukaryota</taxon>
        <taxon>Sar</taxon>
        <taxon>Stramenopiles</taxon>
        <taxon>Ochrophyta</taxon>
        <taxon>Bacillariophyta</taxon>
        <taxon>Bacillariophyceae</taxon>
        <taxon>Bacillariophycidae</taxon>
        <taxon>Bacillariales</taxon>
        <taxon>Bacillariaceae</taxon>
        <taxon>Fragilariopsis</taxon>
    </lineage>
</organism>
<dbReference type="InParanoid" id="A0A1E7ES56"/>
<dbReference type="EMBL" id="KV784379">
    <property type="protein sequence ID" value="OEU08689.1"/>
    <property type="molecule type" value="Genomic_DNA"/>
</dbReference>
<dbReference type="SUPFAM" id="SSF48403">
    <property type="entry name" value="Ankyrin repeat"/>
    <property type="match status" value="1"/>
</dbReference>
<name>A0A1E7ES56_9STRA</name>
<dbReference type="InterPro" id="IPR036869">
    <property type="entry name" value="J_dom_sf"/>
</dbReference>
<feature type="repeat" description="ANK" evidence="3">
    <location>
        <begin position="215"/>
        <end position="247"/>
    </location>
</feature>
<feature type="region of interest" description="Disordered" evidence="4">
    <location>
        <begin position="370"/>
        <end position="404"/>
    </location>
</feature>
<dbReference type="PROSITE" id="PS50088">
    <property type="entry name" value="ANK_REPEAT"/>
    <property type="match status" value="3"/>
</dbReference>
<dbReference type="Gene3D" id="1.25.40.20">
    <property type="entry name" value="Ankyrin repeat-containing domain"/>
    <property type="match status" value="2"/>
</dbReference>
<evidence type="ECO:0000256" key="1">
    <source>
        <dbReference type="ARBA" id="ARBA00022737"/>
    </source>
</evidence>
<dbReference type="CDD" id="cd06257">
    <property type="entry name" value="DnaJ"/>
    <property type="match status" value="1"/>
</dbReference>
<protein>
    <submittedName>
        <fullName evidence="6">Ankyrin</fullName>
    </submittedName>
</protein>
<feature type="compositionally biased region" description="Low complexity" evidence="4">
    <location>
        <begin position="474"/>
        <end position="485"/>
    </location>
</feature>
<sequence length="717" mass="81483">MSSKLRDKKGSTLLHYAAGNGHVDVCRFLLRMVCGVNVNGNDNSYVNIKNYSQQRTALHWSCRNGHLQVCQLLIQDGKAIVDSVATGNVTPLQLAVWQCHLPVCQYLVRPCSSVGSDSGSGGGGGANKYYINNWGCSLYHWLGKSTIGSSSSSSNSRSSSSSNDDAEQPSLLESEQNRVRAMCEWLDEKENDHENDNDKDNNNPTCCLWTTPNNYGQTPLHKAGYSGNIIVIQYILENNTHITGSRSRSGLRGGTGIADHMMNHRDLQGNTAADCAERNQQWEIAKYLRRYGRPHCLQNSYSLLVVPKLLVQLQQQQQQQSDDDDETSTTTTSSSSSNLLLQLPIMSPSKPPPLSLSEIRRAYKVLVKKYHPDRQQSSSRRNSSRREGDYDNINKPNNDRDDEQIITNNKYDETTTKWNLLQEAYALWTLWWMNPNEADSMIRNLERHAYLKGRRSELPLLILYHTKWHSDNNTSSRRSTSTSTSHNITDPTDPTDNNNNNNNNNNHLFIETPISLSRERVGVVDDDTSNSNNDDDDSDSIKNKNMNKNMNKRQKIGHGGRQQKRQRQRGGDSSSSSSFMITPDKWNELEDFERRLVRLLWTLPKQQIALSQLPKEYKKTYYDRQQHNMNSNNNNNNNNNSESSGDGDGINIDKKIIMINPKDYRCRKLGYLLEKYCSRTVEVIKIISSSTTIDTTKNNTKNAVSFTYWVKLNDTIQ</sequence>
<dbReference type="PANTHER" id="PTHR24161:SF85">
    <property type="entry name" value="PALMITOYLTRANSFERASE HIP14"/>
    <property type="match status" value="1"/>
</dbReference>
<feature type="region of interest" description="Disordered" evidence="4">
    <location>
        <begin position="470"/>
        <end position="508"/>
    </location>
</feature>
<evidence type="ECO:0000313" key="6">
    <source>
        <dbReference type="EMBL" id="OEU08689.1"/>
    </source>
</evidence>
<feature type="region of interest" description="Disordered" evidence="4">
    <location>
        <begin position="626"/>
        <end position="647"/>
    </location>
</feature>
<feature type="region of interest" description="Disordered" evidence="4">
    <location>
        <begin position="316"/>
        <end position="354"/>
    </location>
</feature>
<dbReference type="Proteomes" id="UP000095751">
    <property type="component" value="Unassembled WGS sequence"/>
</dbReference>
<dbReference type="Gene3D" id="1.10.287.110">
    <property type="entry name" value="DnaJ domain"/>
    <property type="match status" value="1"/>
</dbReference>
<accession>A0A1E7ES56</accession>
<proteinExistence type="predicted"/>
<feature type="compositionally biased region" description="Polar residues" evidence="4">
    <location>
        <begin position="486"/>
        <end position="496"/>
    </location>
</feature>
<dbReference type="PANTHER" id="PTHR24161">
    <property type="entry name" value="ANK_REP_REGION DOMAIN-CONTAINING PROTEIN-RELATED"/>
    <property type="match status" value="1"/>
</dbReference>
<feature type="domain" description="J" evidence="5">
    <location>
        <begin position="338"/>
        <end position="415"/>
    </location>
</feature>
<feature type="compositionally biased region" description="Low complexity" evidence="4">
    <location>
        <begin position="152"/>
        <end position="163"/>
    </location>
</feature>
<dbReference type="SUPFAM" id="SSF46565">
    <property type="entry name" value="Chaperone J-domain"/>
    <property type="match status" value="1"/>
</dbReference>
<feature type="compositionally biased region" description="Low complexity" evidence="4">
    <location>
        <begin position="328"/>
        <end position="343"/>
    </location>
</feature>
<keyword evidence="1" id="KW-0677">Repeat</keyword>
<evidence type="ECO:0000256" key="3">
    <source>
        <dbReference type="PROSITE-ProRule" id="PRU00023"/>
    </source>
</evidence>
<feature type="compositionally biased region" description="Low complexity" evidence="4">
    <location>
        <begin position="497"/>
        <end position="506"/>
    </location>
</feature>
<dbReference type="KEGG" id="fcy:FRACYDRAFT_249589"/>
<dbReference type="OrthoDB" id="60897at2759"/>
<feature type="repeat" description="ANK" evidence="3">
    <location>
        <begin position="53"/>
        <end position="77"/>
    </location>
</feature>
<dbReference type="SMART" id="SM00248">
    <property type="entry name" value="ANK"/>
    <property type="match status" value="5"/>
</dbReference>
<feature type="region of interest" description="Disordered" evidence="4">
    <location>
        <begin position="152"/>
        <end position="173"/>
    </location>
</feature>
<dbReference type="InterPro" id="IPR036770">
    <property type="entry name" value="Ankyrin_rpt-contain_sf"/>
</dbReference>
<dbReference type="Pfam" id="PF12796">
    <property type="entry name" value="Ank_2"/>
    <property type="match status" value="1"/>
</dbReference>
<dbReference type="InterPro" id="IPR001623">
    <property type="entry name" value="DnaJ_domain"/>
</dbReference>
<feature type="compositionally biased region" description="Basic residues" evidence="4">
    <location>
        <begin position="550"/>
        <end position="568"/>
    </location>
</feature>
<keyword evidence="7" id="KW-1185">Reference proteome</keyword>
<evidence type="ECO:0000259" key="5">
    <source>
        <dbReference type="PROSITE" id="PS50076"/>
    </source>
</evidence>
<feature type="compositionally biased region" description="Acidic residues" evidence="4">
    <location>
        <begin position="524"/>
        <end position="538"/>
    </location>
</feature>
<dbReference type="InterPro" id="IPR002110">
    <property type="entry name" value="Ankyrin_rpt"/>
</dbReference>
<evidence type="ECO:0000256" key="4">
    <source>
        <dbReference type="SAM" id="MobiDB-lite"/>
    </source>
</evidence>
<feature type="region of interest" description="Disordered" evidence="4">
    <location>
        <begin position="523"/>
        <end position="582"/>
    </location>
</feature>
<gene>
    <name evidence="6" type="ORF">FRACYDRAFT_249589</name>
</gene>
<reference evidence="6 7" key="1">
    <citation type="submission" date="2016-09" db="EMBL/GenBank/DDBJ databases">
        <title>Extensive genetic diversity and differential bi-allelic expression allows diatom success in the polar Southern Ocean.</title>
        <authorList>
            <consortium name="DOE Joint Genome Institute"/>
            <person name="Mock T."/>
            <person name="Otillar R.P."/>
            <person name="Strauss J."/>
            <person name="Dupont C."/>
            <person name="Frickenhaus S."/>
            <person name="Maumus F."/>
            <person name="Mcmullan M."/>
            <person name="Sanges R."/>
            <person name="Schmutz J."/>
            <person name="Toseland A."/>
            <person name="Valas R."/>
            <person name="Veluchamy A."/>
            <person name="Ward B.J."/>
            <person name="Allen A."/>
            <person name="Barry K."/>
            <person name="Falciatore A."/>
            <person name="Ferrante M."/>
            <person name="Fortunato A.E."/>
            <person name="Gloeckner G."/>
            <person name="Gruber A."/>
            <person name="Hipkin R."/>
            <person name="Janech M."/>
            <person name="Kroth P."/>
            <person name="Leese F."/>
            <person name="Lindquist E."/>
            <person name="Lyon B.R."/>
            <person name="Martin J."/>
            <person name="Mayer C."/>
            <person name="Parker M."/>
            <person name="Quesneville H."/>
            <person name="Raymond J."/>
            <person name="Uhlig C."/>
            <person name="Valentin K.U."/>
            <person name="Worden A.Z."/>
            <person name="Armbrust E.V."/>
            <person name="Bowler C."/>
            <person name="Green B."/>
            <person name="Moulton V."/>
            <person name="Van Oosterhout C."/>
            <person name="Grigoriev I."/>
        </authorList>
    </citation>
    <scope>NUCLEOTIDE SEQUENCE [LARGE SCALE GENOMIC DNA]</scope>
    <source>
        <strain evidence="6 7">CCMP1102</strain>
    </source>
</reference>
<feature type="compositionally biased region" description="Low complexity" evidence="4">
    <location>
        <begin position="628"/>
        <end position="644"/>
    </location>
</feature>
<dbReference type="PROSITE" id="PS50076">
    <property type="entry name" value="DNAJ_2"/>
    <property type="match status" value="1"/>
</dbReference>
<evidence type="ECO:0000313" key="7">
    <source>
        <dbReference type="Proteomes" id="UP000095751"/>
    </source>
</evidence>
<dbReference type="PROSITE" id="PS50297">
    <property type="entry name" value="ANK_REP_REGION"/>
    <property type="match status" value="3"/>
</dbReference>
<feature type="repeat" description="ANK" evidence="3">
    <location>
        <begin position="9"/>
        <end position="41"/>
    </location>
</feature>